<gene>
    <name evidence="4" type="ORF">BYL167_LOCUS68415</name>
    <name evidence="6" type="ORF">GIL414_LOCUS78328</name>
    <name evidence="5" type="ORF">SMN809_LOCUS76705</name>
</gene>
<sequence>MYRPKIVAFNGRGIYEVYAGNKHFHYGKQPELFLGTDTHVFVMPSSSARCSQLPRAEDKLPFYVGLRKLRDFLNGTLQSLNEADITFPDIKIKDTDDVLQKTIIRISNKAFSELSPETLKTYGDKIPSGQMTSKFNFDTETTQTMSILHNQQNGNLLNYDQQTSSTNGNASSKT</sequence>
<evidence type="ECO:0000313" key="4">
    <source>
        <dbReference type="EMBL" id="CAF5130397.1"/>
    </source>
</evidence>
<dbReference type="EMBL" id="CAJOBI010335498">
    <property type="protein sequence ID" value="CAF5205236.1"/>
    <property type="molecule type" value="Genomic_DNA"/>
</dbReference>
<dbReference type="SUPFAM" id="SSF52141">
    <property type="entry name" value="Uracil-DNA glycosylase-like"/>
    <property type="match status" value="1"/>
</dbReference>
<protein>
    <submittedName>
        <fullName evidence="6">Uncharacterized protein</fullName>
    </submittedName>
</protein>
<dbReference type="EMBL" id="CAJOBJ010349675">
    <property type="protein sequence ID" value="CAF5206526.1"/>
    <property type="molecule type" value="Genomic_DNA"/>
</dbReference>
<dbReference type="InterPro" id="IPR015637">
    <property type="entry name" value="MUG/TDG"/>
</dbReference>
<dbReference type="InterPro" id="IPR036895">
    <property type="entry name" value="Uracil-DNA_glycosylase-like_sf"/>
</dbReference>
<name>A0A8S3IZ34_9BILA</name>
<evidence type="ECO:0000256" key="1">
    <source>
        <dbReference type="ARBA" id="ARBA00022763"/>
    </source>
</evidence>
<evidence type="ECO:0000313" key="5">
    <source>
        <dbReference type="EMBL" id="CAF5205236.1"/>
    </source>
</evidence>
<dbReference type="GO" id="GO:0006285">
    <property type="term" value="P:base-excision repair, AP site formation"/>
    <property type="evidence" value="ECO:0007669"/>
    <property type="project" value="InterPro"/>
</dbReference>
<comment type="caution">
    <text evidence="6">The sequence shown here is derived from an EMBL/GenBank/DDBJ whole genome shotgun (WGS) entry which is preliminary data.</text>
</comment>
<keyword evidence="3" id="KW-0234">DNA repair</keyword>
<dbReference type="Proteomes" id="UP000676336">
    <property type="component" value="Unassembled WGS sequence"/>
</dbReference>
<proteinExistence type="predicted"/>
<dbReference type="Proteomes" id="UP000681967">
    <property type="component" value="Unassembled WGS sequence"/>
</dbReference>
<evidence type="ECO:0000256" key="2">
    <source>
        <dbReference type="ARBA" id="ARBA00022801"/>
    </source>
</evidence>
<keyword evidence="1" id="KW-0227">DNA damage</keyword>
<evidence type="ECO:0000256" key="3">
    <source>
        <dbReference type="ARBA" id="ARBA00023204"/>
    </source>
</evidence>
<dbReference type="AlphaFoldDB" id="A0A8S3IZ34"/>
<dbReference type="PANTHER" id="PTHR12159">
    <property type="entry name" value="G/T AND G/U MISMATCH-SPECIFIC DNA GLYCOSYLASE"/>
    <property type="match status" value="1"/>
</dbReference>
<dbReference type="EMBL" id="CAJOBH010247834">
    <property type="protein sequence ID" value="CAF5130397.1"/>
    <property type="molecule type" value="Genomic_DNA"/>
</dbReference>
<evidence type="ECO:0000313" key="6">
    <source>
        <dbReference type="EMBL" id="CAF5206526.1"/>
    </source>
</evidence>
<organism evidence="6 7">
    <name type="scientific">Rotaria magnacalcarata</name>
    <dbReference type="NCBI Taxonomy" id="392030"/>
    <lineage>
        <taxon>Eukaryota</taxon>
        <taxon>Metazoa</taxon>
        <taxon>Spiralia</taxon>
        <taxon>Gnathifera</taxon>
        <taxon>Rotifera</taxon>
        <taxon>Eurotatoria</taxon>
        <taxon>Bdelloidea</taxon>
        <taxon>Philodinida</taxon>
        <taxon>Philodinidae</taxon>
        <taxon>Rotaria</taxon>
    </lineage>
</organism>
<dbReference type="GO" id="GO:0008263">
    <property type="term" value="F:pyrimidine-specific mismatch base pair DNA N-glycosylase activity"/>
    <property type="evidence" value="ECO:0007669"/>
    <property type="project" value="TreeGrafter"/>
</dbReference>
<reference evidence="6" key="1">
    <citation type="submission" date="2021-02" db="EMBL/GenBank/DDBJ databases">
        <authorList>
            <person name="Nowell W R."/>
        </authorList>
    </citation>
    <scope>NUCLEOTIDE SEQUENCE</scope>
</reference>
<accession>A0A8S3IZ34</accession>
<keyword evidence="2" id="KW-0378">Hydrolase</keyword>
<dbReference type="Proteomes" id="UP000681720">
    <property type="component" value="Unassembled WGS sequence"/>
</dbReference>
<dbReference type="GO" id="GO:0005634">
    <property type="term" value="C:nucleus"/>
    <property type="evidence" value="ECO:0007669"/>
    <property type="project" value="TreeGrafter"/>
</dbReference>
<feature type="non-terminal residue" evidence="6">
    <location>
        <position position="1"/>
    </location>
</feature>
<dbReference type="PANTHER" id="PTHR12159:SF9">
    <property type="entry name" value="G_T MISMATCH-SPECIFIC THYMINE DNA GLYCOSYLASE"/>
    <property type="match status" value="1"/>
</dbReference>
<dbReference type="Gene3D" id="3.40.470.10">
    <property type="entry name" value="Uracil-DNA glycosylase-like domain"/>
    <property type="match status" value="1"/>
</dbReference>
<evidence type="ECO:0000313" key="7">
    <source>
        <dbReference type="Proteomes" id="UP000681720"/>
    </source>
</evidence>
<dbReference type="GO" id="GO:0004844">
    <property type="term" value="F:uracil DNA N-glycosylase activity"/>
    <property type="evidence" value="ECO:0007669"/>
    <property type="project" value="TreeGrafter"/>
</dbReference>